<keyword evidence="2" id="KW-1185">Reference proteome</keyword>
<protein>
    <submittedName>
        <fullName evidence="1">Uncharacterized protein</fullName>
    </submittedName>
</protein>
<dbReference type="AlphaFoldDB" id="A0A9W4K798"/>
<accession>A0A9W4K798</accession>
<evidence type="ECO:0000313" key="2">
    <source>
        <dbReference type="Proteomes" id="UP001154252"/>
    </source>
</evidence>
<dbReference type="EMBL" id="CAJVRC010000835">
    <property type="protein sequence ID" value="CAG8886233.1"/>
    <property type="molecule type" value="Genomic_DNA"/>
</dbReference>
<reference evidence="1" key="1">
    <citation type="submission" date="2021-07" db="EMBL/GenBank/DDBJ databases">
        <authorList>
            <person name="Branca A.L. A."/>
        </authorList>
    </citation>
    <scope>NUCLEOTIDE SEQUENCE</scope>
</reference>
<comment type="caution">
    <text evidence="1">The sequence shown here is derived from an EMBL/GenBank/DDBJ whole genome shotgun (WGS) entry which is preliminary data.</text>
</comment>
<dbReference type="OrthoDB" id="4279496at2759"/>
<organism evidence="1 2">
    <name type="scientific">Penicillium egyptiacum</name>
    <dbReference type="NCBI Taxonomy" id="1303716"/>
    <lineage>
        <taxon>Eukaryota</taxon>
        <taxon>Fungi</taxon>
        <taxon>Dikarya</taxon>
        <taxon>Ascomycota</taxon>
        <taxon>Pezizomycotina</taxon>
        <taxon>Eurotiomycetes</taxon>
        <taxon>Eurotiomycetidae</taxon>
        <taxon>Eurotiales</taxon>
        <taxon>Aspergillaceae</taxon>
        <taxon>Penicillium</taxon>
    </lineage>
</organism>
<sequence>MTKPAADSIYVRERAYFLDLLVTQIVKLRSDPGNRLFVVQGLRELSRLTPGCIEASRVVGDTLFHQICCTLQPLFQPAVATLLADIDEFDGYRVSDALEGAVPPEARDPFNRPATW</sequence>
<name>A0A9W4K798_9EURO</name>
<evidence type="ECO:0000313" key="1">
    <source>
        <dbReference type="EMBL" id="CAG8886233.1"/>
    </source>
</evidence>
<gene>
    <name evidence="1" type="ORF">PEGY_LOCUS798</name>
</gene>
<dbReference type="Proteomes" id="UP001154252">
    <property type="component" value="Unassembled WGS sequence"/>
</dbReference>
<proteinExistence type="predicted"/>